<evidence type="ECO:0000256" key="5">
    <source>
        <dbReference type="ARBA" id="ARBA00022989"/>
    </source>
</evidence>
<comment type="cofactor">
    <cofactor evidence="1">
        <name>Zn(2+)</name>
        <dbReference type="ChEBI" id="CHEBI:29105"/>
    </cofactor>
</comment>
<keyword evidence="6 7" id="KW-0472">Membrane</keyword>
<dbReference type="EMBL" id="QJKB01000021">
    <property type="protein sequence ID" value="PXX35295.1"/>
    <property type="molecule type" value="Genomic_DNA"/>
</dbReference>
<feature type="transmembrane region" description="Helical" evidence="7">
    <location>
        <begin position="191"/>
        <end position="211"/>
    </location>
</feature>
<dbReference type="AlphaFoldDB" id="A0A318IXR9"/>
<comment type="similarity">
    <text evidence="3">Belongs to the peptidase M50B family.</text>
</comment>
<name>A0A318IXR9_9BURK</name>
<keyword evidence="4 7" id="KW-0812">Transmembrane</keyword>
<dbReference type="Pfam" id="PF02163">
    <property type="entry name" value="Peptidase_M50"/>
    <property type="match status" value="1"/>
</dbReference>
<reference evidence="9 10" key="1">
    <citation type="submission" date="2018-05" db="EMBL/GenBank/DDBJ databases">
        <title>Genomic Encyclopedia of Type Strains, Phase IV (KMG-IV): sequencing the most valuable type-strain genomes for metagenomic binning, comparative biology and taxonomic classification.</title>
        <authorList>
            <person name="Goeker M."/>
        </authorList>
    </citation>
    <scope>NUCLEOTIDE SEQUENCE [LARGE SCALE GENOMIC DNA]</scope>
    <source>
        <strain evidence="9 10">DSM 19792</strain>
    </source>
</reference>
<protein>
    <submittedName>
        <fullName evidence="9">Peptidase M50-like protein</fullName>
    </submittedName>
</protein>
<gene>
    <name evidence="9" type="ORF">DFR42_12130</name>
</gene>
<keyword evidence="5 7" id="KW-1133">Transmembrane helix</keyword>
<organism evidence="9 10">
    <name type="scientific">Undibacterium pigrum</name>
    <dbReference type="NCBI Taxonomy" id="401470"/>
    <lineage>
        <taxon>Bacteria</taxon>
        <taxon>Pseudomonadati</taxon>
        <taxon>Pseudomonadota</taxon>
        <taxon>Betaproteobacteria</taxon>
        <taxon>Burkholderiales</taxon>
        <taxon>Oxalobacteraceae</taxon>
        <taxon>Undibacterium</taxon>
    </lineage>
</organism>
<sequence length="216" mass="23642">MLNFFIILVICNLLHLPTIAIAGWAAGVEVQKISLGFGPTLLQRKNVVVKLIPLTGYVRFRDTRNMEFFDGNPSRTFDRLPALQQILVALTGCAIQLALAFVILGQSALTDFLALFEQYFMGALSPFELAPSLLHDAYRLIQTTPFFTLLGIVAAKMAAYHLLPLAGFNGTQIITILAQRLGLDKFAPQSGFGFIAILSLASVASWCIAIIEAIKR</sequence>
<dbReference type="RefSeq" id="WP_110258278.1">
    <property type="nucleotide sequence ID" value="NZ_QJKB01000021.1"/>
</dbReference>
<evidence type="ECO:0000256" key="1">
    <source>
        <dbReference type="ARBA" id="ARBA00001947"/>
    </source>
</evidence>
<evidence type="ECO:0000256" key="6">
    <source>
        <dbReference type="ARBA" id="ARBA00023136"/>
    </source>
</evidence>
<dbReference type="InterPro" id="IPR008915">
    <property type="entry name" value="Peptidase_M50"/>
</dbReference>
<evidence type="ECO:0000259" key="8">
    <source>
        <dbReference type="Pfam" id="PF02163"/>
    </source>
</evidence>
<dbReference type="Proteomes" id="UP000247792">
    <property type="component" value="Unassembled WGS sequence"/>
</dbReference>
<proteinExistence type="inferred from homology"/>
<comment type="subcellular location">
    <subcellularLocation>
        <location evidence="2">Membrane</location>
        <topology evidence="2">Multi-pass membrane protein</topology>
    </subcellularLocation>
</comment>
<feature type="domain" description="Peptidase M50" evidence="8">
    <location>
        <begin position="4"/>
        <end position="182"/>
    </location>
</feature>
<feature type="transmembrane region" description="Helical" evidence="7">
    <location>
        <begin position="146"/>
        <end position="163"/>
    </location>
</feature>
<comment type="caution">
    <text evidence="9">The sequence shown here is derived from an EMBL/GenBank/DDBJ whole genome shotgun (WGS) entry which is preliminary data.</text>
</comment>
<evidence type="ECO:0000256" key="3">
    <source>
        <dbReference type="ARBA" id="ARBA00007931"/>
    </source>
</evidence>
<evidence type="ECO:0000256" key="4">
    <source>
        <dbReference type="ARBA" id="ARBA00022692"/>
    </source>
</evidence>
<dbReference type="OrthoDB" id="8702601at2"/>
<keyword evidence="10" id="KW-1185">Reference proteome</keyword>
<evidence type="ECO:0000256" key="2">
    <source>
        <dbReference type="ARBA" id="ARBA00004141"/>
    </source>
</evidence>
<accession>A0A318IXR9</accession>
<dbReference type="GO" id="GO:0016020">
    <property type="term" value="C:membrane"/>
    <property type="evidence" value="ECO:0007669"/>
    <property type="project" value="UniProtKB-SubCell"/>
</dbReference>
<evidence type="ECO:0000256" key="7">
    <source>
        <dbReference type="SAM" id="Phobius"/>
    </source>
</evidence>
<feature type="transmembrane region" description="Helical" evidence="7">
    <location>
        <begin position="82"/>
        <end position="104"/>
    </location>
</feature>
<evidence type="ECO:0000313" key="10">
    <source>
        <dbReference type="Proteomes" id="UP000247792"/>
    </source>
</evidence>
<dbReference type="GO" id="GO:0006508">
    <property type="term" value="P:proteolysis"/>
    <property type="evidence" value="ECO:0007669"/>
    <property type="project" value="InterPro"/>
</dbReference>
<evidence type="ECO:0000313" key="9">
    <source>
        <dbReference type="EMBL" id="PXX35295.1"/>
    </source>
</evidence>